<dbReference type="GO" id="GO:0016747">
    <property type="term" value="F:acyltransferase activity, transferring groups other than amino-acyl groups"/>
    <property type="evidence" value="ECO:0007669"/>
    <property type="project" value="InterPro"/>
</dbReference>
<name>A0A7H0H5I5_9ACTN</name>
<dbReference type="SUPFAM" id="SSF55729">
    <property type="entry name" value="Acyl-CoA N-acyltransferases (Nat)"/>
    <property type="match status" value="2"/>
</dbReference>
<proteinExistence type="predicted"/>
<dbReference type="CDD" id="cd04301">
    <property type="entry name" value="NAT_SF"/>
    <property type="match status" value="1"/>
</dbReference>
<organism evidence="2 3">
    <name type="scientific">Tessaracoccus defluvii</name>
    <dbReference type="NCBI Taxonomy" id="1285901"/>
    <lineage>
        <taxon>Bacteria</taxon>
        <taxon>Bacillati</taxon>
        <taxon>Actinomycetota</taxon>
        <taxon>Actinomycetes</taxon>
        <taxon>Propionibacteriales</taxon>
        <taxon>Propionibacteriaceae</taxon>
        <taxon>Tessaracoccus</taxon>
    </lineage>
</organism>
<evidence type="ECO:0000313" key="2">
    <source>
        <dbReference type="EMBL" id="QNP55801.1"/>
    </source>
</evidence>
<dbReference type="Pfam" id="PF00583">
    <property type="entry name" value="Acetyltransf_1"/>
    <property type="match status" value="1"/>
</dbReference>
<dbReference type="PROSITE" id="PS51186">
    <property type="entry name" value="GNAT"/>
    <property type="match status" value="1"/>
</dbReference>
<dbReference type="AlphaFoldDB" id="A0A7H0H5I5"/>
<dbReference type="InterPro" id="IPR000182">
    <property type="entry name" value="GNAT_dom"/>
</dbReference>
<dbReference type="Gene3D" id="3.40.630.30">
    <property type="match status" value="1"/>
</dbReference>
<dbReference type="Proteomes" id="UP000516117">
    <property type="component" value="Chromosome"/>
</dbReference>
<dbReference type="InterPro" id="IPR016181">
    <property type="entry name" value="Acyl_CoA_acyltransferase"/>
</dbReference>
<feature type="domain" description="N-acetyltransferase" evidence="1">
    <location>
        <begin position="19"/>
        <end position="180"/>
    </location>
</feature>
<dbReference type="KEGG" id="tdf:H9L22_17040"/>
<gene>
    <name evidence="2" type="ORF">H9L22_17040</name>
</gene>
<keyword evidence="2" id="KW-0808">Transferase</keyword>
<accession>A0A7H0H5I5</accession>
<sequence>MTTIHRFGLPTHHTDPAWVEYTALGRAQDREYFGPGWDASPEAILDRARRSLDRHEVHRFLARRDGDAVGCAMVRRNLLDDPDAVDVSVYVLPGHRRSGVGSALAAAVRELVGDLPVTRATAWLLAPIPTGEVLRPPNGVGAVPADDPGVRLALDNGFELLQVERVSRFDFAAPLQDPAEALAAASAVAGDDFEVISWEGAAPADMRADLAVLQQRMSIDPPSGDLTVVESRWDAERVRYEDERLLPTMRRWRTVVRHRPTGQVVGLTELNRELTNPEGFVAQEDTIVLPKFRGHRLGMLIKAANLEFVRAVLPGAGSVITWNAEENRHMLAVNEALGFRPILVEGAFERPLS</sequence>
<protein>
    <submittedName>
        <fullName evidence="2">GNAT family N-acetyltransferase</fullName>
    </submittedName>
</protein>
<reference evidence="2 3" key="1">
    <citation type="submission" date="2020-08" db="EMBL/GenBank/DDBJ databases">
        <title>Genome sequence of Tessaracoccus defluvii JCM 17540T.</title>
        <authorList>
            <person name="Hyun D.-W."/>
            <person name="Bae J.-W."/>
        </authorList>
    </citation>
    <scope>NUCLEOTIDE SEQUENCE [LARGE SCALE GENOMIC DNA]</scope>
    <source>
        <strain evidence="2 3">JCM 17540</strain>
    </source>
</reference>
<dbReference type="RefSeq" id="WP_187720930.1">
    <property type="nucleotide sequence ID" value="NZ_BAABBL010000010.1"/>
</dbReference>
<evidence type="ECO:0000259" key="1">
    <source>
        <dbReference type="PROSITE" id="PS51186"/>
    </source>
</evidence>
<keyword evidence="3" id="KW-1185">Reference proteome</keyword>
<dbReference type="EMBL" id="CP060789">
    <property type="protein sequence ID" value="QNP55801.1"/>
    <property type="molecule type" value="Genomic_DNA"/>
</dbReference>
<evidence type="ECO:0000313" key="3">
    <source>
        <dbReference type="Proteomes" id="UP000516117"/>
    </source>
</evidence>